<dbReference type="EMBL" id="CAJVSB020000094">
    <property type="protein sequence ID" value="CAH2041453.1"/>
    <property type="molecule type" value="Genomic_DNA"/>
</dbReference>
<sequence length="59" mass="6587">MRKIIGLVEGCEVYLFNVEVSSGARQMGWGSWWMHISRRRAVGVEGSRSGFLVALLVFG</sequence>
<evidence type="ECO:0000313" key="1">
    <source>
        <dbReference type="EMBL" id="CAH2041453.1"/>
    </source>
</evidence>
<proteinExistence type="predicted"/>
<reference evidence="1 2" key="1">
    <citation type="submission" date="2022-03" db="EMBL/GenBank/DDBJ databases">
        <authorList>
            <person name="Nunn A."/>
            <person name="Chopra R."/>
            <person name="Nunn A."/>
            <person name="Contreras Garrido A."/>
        </authorList>
    </citation>
    <scope>NUCLEOTIDE SEQUENCE [LARGE SCALE GENOMIC DNA]</scope>
</reference>
<organism evidence="1 2">
    <name type="scientific">Thlaspi arvense</name>
    <name type="common">Field penny-cress</name>
    <dbReference type="NCBI Taxonomy" id="13288"/>
    <lineage>
        <taxon>Eukaryota</taxon>
        <taxon>Viridiplantae</taxon>
        <taxon>Streptophyta</taxon>
        <taxon>Embryophyta</taxon>
        <taxon>Tracheophyta</taxon>
        <taxon>Spermatophyta</taxon>
        <taxon>Magnoliopsida</taxon>
        <taxon>eudicotyledons</taxon>
        <taxon>Gunneridae</taxon>
        <taxon>Pentapetalae</taxon>
        <taxon>rosids</taxon>
        <taxon>malvids</taxon>
        <taxon>Brassicales</taxon>
        <taxon>Brassicaceae</taxon>
        <taxon>Thlaspideae</taxon>
        <taxon>Thlaspi</taxon>
    </lineage>
</organism>
<dbReference type="Proteomes" id="UP000836841">
    <property type="component" value="Unassembled WGS sequence"/>
</dbReference>
<keyword evidence="2" id="KW-1185">Reference proteome</keyword>
<evidence type="ECO:0000313" key="2">
    <source>
        <dbReference type="Proteomes" id="UP000836841"/>
    </source>
</evidence>
<protein>
    <submittedName>
        <fullName evidence="1">Uncharacterized protein</fullName>
    </submittedName>
</protein>
<comment type="caution">
    <text evidence="1">The sequence shown here is derived from an EMBL/GenBank/DDBJ whole genome shotgun (WGS) entry which is preliminary data.</text>
</comment>
<name>A0AAU9RIU5_THLAR</name>
<dbReference type="AlphaFoldDB" id="A0AAU9RIU5"/>
<accession>A0AAU9RIU5</accession>
<gene>
    <name evidence="1" type="ORF">TAV2_LOCUS4450</name>
</gene>